<comment type="subcellular location">
    <subcellularLocation>
        <location evidence="1 12">Cell outer membrane</location>
        <topology evidence="1 12">Multi-pass membrane protein</topology>
    </subcellularLocation>
</comment>
<dbReference type="STRING" id="1234595.C725_1436"/>
<keyword evidence="3 12" id="KW-1134">Transmembrane beta strand</keyword>
<evidence type="ECO:0000256" key="8">
    <source>
        <dbReference type="ARBA" id="ARBA00023065"/>
    </source>
</evidence>
<dbReference type="Pfam" id="PF00593">
    <property type="entry name" value="TonB_dep_Rec_b-barrel"/>
    <property type="match status" value="1"/>
</dbReference>
<dbReference type="EMBL" id="NFZT01000001">
    <property type="protein sequence ID" value="OWV32566.1"/>
    <property type="molecule type" value="Genomic_DNA"/>
</dbReference>
<proteinExistence type="inferred from homology"/>
<organism evidence="18 19">
    <name type="scientific">Pacificimonas flava</name>
    <dbReference type="NCBI Taxonomy" id="1234595"/>
    <lineage>
        <taxon>Bacteria</taxon>
        <taxon>Pseudomonadati</taxon>
        <taxon>Pseudomonadota</taxon>
        <taxon>Alphaproteobacteria</taxon>
        <taxon>Sphingomonadales</taxon>
        <taxon>Sphingosinicellaceae</taxon>
        <taxon>Pacificimonas</taxon>
    </lineage>
</organism>
<gene>
    <name evidence="18" type="ORF">B5C34_03280</name>
</gene>
<keyword evidence="19" id="KW-1185">Reference proteome</keyword>
<dbReference type="Pfam" id="PF07715">
    <property type="entry name" value="Plug"/>
    <property type="match status" value="1"/>
</dbReference>
<keyword evidence="6 15" id="KW-0732">Signal</keyword>
<protein>
    <submittedName>
        <fullName evidence="18">TonB-dependent receptor</fullName>
    </submittedName>
</protein>
<evidence type="ECO:0000256" key="4">
    <source>
        <dbReference type="ARBA" id="ARBA00022496"/>
    </source>
</evidence>
<evidence type="ECO:0000259" key="17">
    <source>
        <dbReference type="Pfam" id="PF07715"/>
    </source>
</evidence>
<comment type="similarity">
    <text evidence="12 14">Belongs to the TonB-dependent receptor family.</text>
</comment>
<dbReference type="Proteomes" id="UP000198462">
    <property type="component" value="Unassembled WGS sequence"/>
</dbReference>
<feature type="domain" description="TonB-dependent receptor-like beta-barrel" evidence="16">
    <location>
        <begin position="330"/>
        <end position="813"/>
    </location>
</feature>
<dbReference type="SUPFAM" id="SSF56935">
    <property type="entry name" value="Porins"/>
    <property type="match status" value="1"/>
</dbReference>
<evidence type="ECO:0000256" key="1">
    <source>
        <dbReference type="ARBA" id="ARBA00004571"/>
    </source>
</evidence>
<keyword evidence="10 12" id="KW-0472">Membrane</keyword>
<dbReference type="RefSeq" id="WP_088711361.1">
    <property type="nucleotide sequence ID" value="NZ_NFZT01000001.1"/>
</dbReference>
<keyword evidence="8" id="KW-0406">Ion transport</keyword>
<dbReference type="PROSITE" id="PS01156">
    <property type="entry name" value="TONB_DEPENDENT_REC_2"/>
    <property type="match status" value="1"/>
</dbReference>
<dbReference type="GO" id="GO:0006826">
    <property type="term" value="P:iron ion transport"/>
    <property type="evidence" value="ECO:0007669"/>
    <property type="project" value="UniProtKB-KW"/>
</dbReference>
<dbReference type="InterPro" id="IPR039426">
    <property type="entry name" value="TonB-dep_rcpt-like"/>
</dbReference>
<feature type="domain" description="TonB-dependent receptor plug" evidence="17">
    <location>
        <begin position="60"/>
        <end position="169"/>
    </location>
</feature>
<evidence type="ECO:0000256" key="6">
    <source>
        <dbReference type="ARBA" id="ARBA00022729"/>
    </source>
</evidence>
<feature type="short sequence motif" description="TonB C-terminal box" evidence="13">
    <location>
        <begin position="833"/>
        <end position="850"/>
    </location>
</feature>
<evidence type="ECO:0000256" key="13">
    <source>
        <dbReference type="PROSITE-ProRule" id="PRU10144"/>
    </source>
</evidence>
<dbReference type="Gene3D" id="2.40.170.20">
    <property type="entry name" value="TonB-dependent receptor, beta-barrel domain"/>
    <property type="match status" value="2"/>
</dbReference>
<evidence type="ECO:0000256" key="9">
    <source>
        <dbReference type="ARBA" id="ARBA00023077"/>
    </source>
</evidence>
<keyword evidence="7" id="KW-0408">Iron</keyword>
<evidence type="ECO:0000256" key="12">
    <source>
        <dbReference type="PROSITE-ProRule" id="PRU01360"/>
    </source>
</evidence>
<keyword evidence="5 12" id="KW-0812">Transmembrane</keyword>
<evidence type="ECO:0000259" key="16">
    <source>
        <dbReference type="Pfam" id="PF00593"/>
    </source>
</evidence>
<dbReference type="InterPro" id="IPR036942">
    <property type="entry name" value="Beta-barrel_TonB_sf"/>
</dbReference>
<evidence type="ECO:0000256" key="11">
    <source>
        <dbReference type="ARBA" id="ARBA00023237"/>
    </source>
</evidence>
<dbReference type="PANTHER" id="PTHR32552">
    <property type="entry name" value="FERRICHROME IRON RECEPTOR-RELATED"/>
    <property type="match status" value="1"/>
</dbReference>
<evidence type="ECO:0000256" key="14">
    <source>
        <dbReference type="RuleBase" id="RU003357"/>
    </source>
</evidence>
<dbReference type="InterPro" id="IPR010917">
    <property type="entry name" value="TonB_rcpt_CS"/>
</dbReference>
<dbReference type="PANTHER" id="PTHR32552:SF81">
    <property type="entry name" value="TONB-DEPENDENT OUTER MEMBRANE RECEPTOR"/>
    <property type="match status" value="1"/>
</dbReference>
<evidence type="ECO:0000256" key="10">
    <source>
        <dbReference type="ARBA" id="ARBA00023136"/>
    </source>
</evidence>
<evidence type="ECO:0000256" key="15">
    <source>
        <dbReference type="SAM" id="SignalP"/>
    </source>
</evidence>
<dbReference type="InterPro" id="IPR012910">
    <property type="entry name" value="Plug_dom"/>
</dbReference>
<dbReference type="GO" id="GO:0009279">
    <property type="term" value="C:cell outer membrane"/>
    <property type="evidence" value="ECO:0007669"/>
    <property type="project" value="UniProtKB-SubCell"/>
</dbReference>
<comment type="caution">
    <text evidence="18">The sequence shown here is derived from an EMBL/GenBank/DDBJ whole genome shotgun (WGS) entry which is preliminary data.</text>
</comment>
<sequence length="850" mass="90848">MKAILLAGAAFAVAAPAIAQDAGVQDTTAPEAVPPANTAASEDLSGNAIIITATRRAETIQDVPISVNVVGGELIENAGVDDVRSLQQVSPSLRTGTGQSTATGTSLSIRGIGTGGDNPGFEPAVGVFIDGVYRARAGVAISELPPVDRVEVLRGPQGTLFGRNTSAGALNIITEEPEFSYGGFVQGEYGNEGQLEFRGMATGPVSDTVALRLDGVYRERDGYIEDVNSDREFNTIDRYSLRGQALFDDSDRLSVRVIGDYYKTDEECCYAVNAVPGPVGPALDAIAGFAGLTGLVTPTSGDDRRAAASPNRDLTEEVEDWGISAEVNYEFDFATFTSITAYRDWDALRDQDIDFSGADRAYRDDYTTGLKDFTQELRLQGTAFDDRLDWLVGAFYLNEELTLTDTIRTGTQAAAYPDTLFASRAGFELFDTYGAAVPEFGQLLIAPGSPLFNADLAAAAAADPALLASLVNPLPIGGDGFGQQADNYTVDTQAIALFTHNVVDITDALSLTVGLRWNHEEKDFDADLLATNPTCDFFLNPANAVYTQTLAAVAPSAILLGCNPAVNSEFNGSYDGGFSDDEFTGTAKLAYDINGEVLLYGSYDRGYKSGGYNLDRAGFDSVLVGGDGAQIDDLEFAAETVDAFEVGVKSQLSREFTLNAAVFYQDFKDFQQLVFTGTNFAVQNVEKTISKGLELDASIRPMRDFNIALGYAYTDAAFDDDLDLTGTPLAGEEGQQLVSIPKHAITGSITLTPPLNDDLNLLVHVDGRFQSETATAASSRGIVDAKAYAVVNMRAGIVTADDRFRLEAFVENLFESTYPVASFAVPEQTGTFAIYPSQPRYYGVTARMGF</sequence>
<keyword evidence="18" id="KW-0675">Receptor</keyword>
<evidence type="ECO:0000256" key="2">
    <source>
        <dbReference type="ARBA" id="ARBA00022448"/>
    </source>
</evidence>
<dbReference type="AlphaFoldDB" id="A0A219B343"/>
<name>A0A219B343_9SPHN</name>
<keyword evidence="2 12" id="KW-0813">Transport</keyword>
<evidence type="ECO:0000313" key="19">
    <source>
        <dbReference type="Proteomes" id="UP000198462"/>
    </source>
</evidence>
<feature type="signal peptide" evidence="15">
    <location>
        <begin position="1"/>
        <end position="19"/>
    </location>
</feature>
<evidence type="ECO:0000256" key="3">
    <source>
        <dbReference type="ARBA" id="ARBA00022452"/>
    </source>
</evidence>
<feature type="chain" id="PRO_5012148998" evidence="15">
    <location>
        <begin position="20"/>
        <end position="850"/>
    </location>
</feature>
<evidence type="ECO:0000256" key="5">
    <source>
        <dbReference type="ARBA" id="ARBA00022692"/>
    </source>
</evidence>
<evidence type="ECO:0000256" key="7">
    <source>
        <dbReference type="ARBA" id="ARBA00023004"/>
    </source>
</evidence>
<dbReference type="InterPro" id="IPR000531">
    <property type="entry name" value="Beta-barrel_TonB"/>
</dbReference>
<dbReference type="PROSITE" id="PS52016">
    <property type="entry name" value="TONB_DEPENDENT_REC_3"/>
    <property type="match status" value="1"/>
</dbReference>
<dbReference type="OrthoDB" id="9760333at2"/>
<keyword evidence="4" id="KW-0410">Iron transport</keyword>
<keyword evidence="11 12" id="KW-0998">Cell outer membrane</keyword>
<evidence type="ECO:0000313" key="18">
    <source>
        <dbReference type="EMBL" id="OWV32566.1"/>
    </source>
</evidence>
<reference evidence="19" key="1">
    <citation type="submission" date="2017-05" db="EMBL/GenBank/DDBJ databases">
        <authorList>
            <person name="Lin X."/>
        </authorList>
    </citation>
    <scope>NUCLEOTIDE SEQUENCE [LARGE SCALE GENOMIC DNA]</scope>
    <source>
        <strain evidence="19">JLT2012</strain>
    </source>
</reference>
<accession>A0A219B343</accession>
<keyword evidence="9 14" id="KW-0798">TonB box</keyword>